<reference evidence="2" key="1">
    <citation type="submission" date="2018-02" db="EMBL/GenBank/DDBJ databases">
        <authorList>
            <person name="Hornung B."/>
        </authorList>
    </citation>
    <scope>NUCLEOTIDE SEQUENCE [LARGE SCALE GENOMIC DNA]</scope>
</reference>
<gene>
    <name evidence="1" type="ORF">PROPJV5_1253</name>
</gene>
<dbReference type="EMBL" id="OMOH01000004">
    <property type="protein sequence ID" value="SPF68309.1"/>
    <property type="molecule type" value="Genomic_DNA"/>
</dbReference>
<evidence type="ECO:0000313" key="1">
    <source>
        <dbReference type="EMBL" id="SPF68309.1"/>
    </source>
</evidence>
<name>A0A375I0H1_9ACTN</name>
<protein>
    <submittedName>
        <fullName evidence="1">Uncharacterized protein</fullName>
    </submittedName>
</protein>
<accession>A0A375I0H1</accession>
<dbReference type="RefSeq" id="WP_147385370.1">
    <property type="nucleotide sequence ID" value="NZ_OMOH01000004.1"/>
</dbReference>
<evidence type="ECO:0000313" key="2">
    <source>
        <dbReference type="Proteomes" id="UP000265962"/>
    </source>
</evidence>
<keyword evidence="2" id="KW-1185">Reference proteome</keyword>
<dbReference type="AlphaFoldDB" id="A0A375I0H1"/>
<organism evidence="1 2">
    <name type="scientific">Propionibacterium ruminifibrarum</name>
    <dbReference type="NCBI Taxonomy" id="1962131"/>
    <lineage>
        <taxon>Bacteria</taxon>
        <taxon>Bacillati</taxon>
        <taxon>Actinomycetota</taxon>
        <taxon>Actinomycetes</taxon>
        <taxon>Propionibacteriales</taxon>
        <taxon>Propionibacteriaceae</taxon>
        <taxon>Propionibacterium</taxon>
    </lineage>
</organism>
<proteinExistence type="predicted"/>
<dbReference type="Proteomes" id="UP000265962">
    <property type="component" value="Unassembled WGS sequence"/>
</dbReference>
<sequence>MREPDKGRTITPNHNNQLIETRRPLGRHRLVAKQAVREVSHGAPAVDSKAFRRDIADLLGQDMGPVNNATDLWQTF</sequence>